<dbReference type="GO" id="GO:0048512">
    <property type="term" value="P:circadian behavior"/>
    <property type="evidence" value="ECO:0007669"/>
    <property type="project" value="TreeGrafter"/>
</dbReference>
<sequence>MTEPVQETIACNSMSTHQRNMLVLFNNPEFSDTTFIIQDSKLYAWSGLVSVASPLLGAIISEHFTNCHDREITLRNIKYEESFTALLKHIYGLDIELNHMDVSVICEMVSLSETYKLTNINKDLKDYLSKMKSFSIDTAVILLNTASKYDIRDLYKQLIVFAHQNAEQLVKDDSFHNLHYNVLLELIKSDLFCCEEIDILKAVLTWHTDMDNERKNMEKRLEKKDVDKDVIQHQDLTTDPSLEKKDVEKDVIQDQDLTSDSSEFASNYCELVELPSTSERTDKFVGLVQSFSENILKSLLAQIRISQISMLSLLKELNENQEPFKNYSHILLDVNHFSQSGQPRQEYNVPNNVQHKDNVQLKDNVQHKDDEEGNGGSVTNNAEPALPSCVTKRREEAQRQQEEIQRREGAFRRSVPYLLKSFKTCN</sequence>
<protein>
    <submittedName>
        <fullName evidence="3">BTB/POZ domain-containing protein 9</fullName>
    </submittedName>
</protein>
<dbReference type="Pfam" id="PF07707">
    <property type="entry name" value="BACK"/>
    <property type="match status" value="1"/>
</dbReference>
<evidence type="ECO:0000256" key="1">
    <source>
        <dbReference type="SAM" id="MobiDB-lite"/>
    </source>
</evidence>
<feature type="region of interest" description="Disordered" evidence="1">
    <location>
        <begin position="367"/>
        <end position="407"/>
    </location>
</feature>
<dbReference type="GO" id="GO:0050804">
    <property type="term" value="P:modulation of chemical synaptic transmission"/>
    <property type="evidence" value="ECO:0007669"/>
    <property type="project" value="TreeGrafter"/>
</dbReference>
<proteinExistence type="predicted"/>
<dbReference type="GO" id="GO:0008344">
    <property type="term" value="P:adult locomotory behavior"/>
    <property type="evidence" value="ECO:0007669"/>
    <property type="project" value="TreeGrafter"/>
</dbReference>
<dbReference type="PANTHER" id="PTHR46306:SF1">
    <property type="entry name" value="BTB_POZ DOMAIN-CONTAINING PROTEIN 9"/>
    <property type="match status" value="1"/>
</dbReference>
<dbReference type="PANTHER" id="PTHR46306">
    <property type="entry name" value="BTB/POZ DOMAIN-CONTAINING PROTEIN 9"/>
    <property type="match status" value="1"/>
</dbReference>
<organism evidence="3">
    <name type="scientific">Cacopsylla melanoneura</name>
    <dbReference type="NCBI Taxonomy" id="428564"/>
    <lineage>
        <taxon>Eukaryota</taxon>
        <taxon>Metazoa</taxon>
        <taxon>Ecdysozoa</taxon>
        <taxon>Arthropoda</taxon>
        <taxon>Hexapoda</taxon>
        <taxon>Insecta</taxon>
        <taxon>Pterygota</taxon>
        <taxon>Neoptera</taxon>
        <taxon>Paraneoptera</taxon>
        <taxon>Hemiptera</taxon>
        <taxon>Sternorrhyncha</taxon>
        <taxon>Psylloidea</taxon>
        <taxon>Psyllidae</taxon>
        <taxon>Psyllinae</taxon>
        <taxon>Cacopsylla</taxon>
    </lineage>
</organism>
<feature type="domain" description="BTB" evidence="2">
    <location>
        <begin position="31"/>
        <end position="99"/>
    </location>
</feature>
<reference evidence="3" key="1">
    <citation type="submission" date="2021-05" db="EMBL/GenBank/DDBJ databases">
        <authorList>
            <person name="Alioto T."/>
            <person name="Alioto T."/>
            <person name="Gomez Garrido J."/>
        </authorList>
    </citation>
    <scope>NUCLEOTIDE SEQUENCE</scope>
</reference>
<dbReference type="InterPro" id="IPR011705">
    <property type="entry name" value="BACK"/>
</dbReference>
<dbReference type="EMBL" id="HBUF01222705">
    <property type="protein sequence ID" value="CAG6670132.1"/>
    <property type="molecule type" value="Transcribed_RNA"/>
</dbReference>
<dbReference type="SUPFAM" id="SSF54695">
    <property type="entry name" value="POZ domain"/>
    <property type="match status" value="1"/>
</dbReference>
<dbReference type="InterPro" id="IPR052407">
    <property type="entry name" value="BTB_POZ_domain_cont_9"/>
</dbReference>
<dbReference type="Pfam" id="PF00651">
    <property type="entry name" value="BTB"/>
    <property type="match status" value="1"/>
</dbReference>
<feature type="compositionally biased region" description="Basic and acidic residues" evidence="1">
    <location>
        <begin position="392"/>
        <end position="407"/>
    </location>
</feature>
<dbReference type="GO" id="GO:0005737">
    <property type="term" value="C:cytoplasm"/>
    <property type="evidence" value="ECO:0007669"/>
    <property type="project" value="TreeGrafter"/>
</dbReference>
<name>A0A8D8SLP0_9HEMI</name>
<evidence type="ECO:0000313" key="3">
    <source>
        <dbReference type="EMBL" id="CAG6670132.1"/>
    </source>
</evidence>
<accession>A0A8D8SLP0</accession>
<dbReference type="InterPro" id="IPR000210">
    <property type="entry name" value="BTB/POZ_dom"/>
</dbReference>
<dbReference type="InterPro" id="IPR011333">
    <property type="entry name" value="SKP1/BTB/POZ_sf"/>
</dbReference>
<evidence type="ECO:0000259" key="2">
    <source>
        <dbReference type="PROSITE" id="PS50097"/>
    </source>
</evidence>
<dbReference type="AlphaFoldDB" id="A0A8D8SLP0"/>
<dbReference type="PROSITE" id="PS50097">
    <property type="entry name" value="BTB"/>
    <property type="match status" value="1"/>
</dbReference>
<dbReference type="Gene3D" id="1.25.40.420">
    <property type="match status" value="1"/>
</dbReference>
<dbReference type="Gene3D" id="3.30.710.10">
    <property type="entry name" value="Potassium Channel Kv1.1, Chain A"/>
    <property type="match status" value="1"/>
</dbReference>